<keyword evidence="3" id="KW-0732">Signal</keyword>
<evidence type="ECO:0000313" key="4">
    <source>
        <dbReference type="EMBL" id="KAK7064668.1"/>
    </source>
</evidence>
<evidence type="ECO:0000256" key="2">
    <source>
        <dbReference type="SAM" id="Phobius"/>
    </source>
</evidence>
<feature type="compositionally biased region" description="Basic and acidic residues" evidence="1">
    <location>
        <begin position="353"/>
        <end position="362"/>
    </location>
</feature>
<feature type="compositionally biased region" description="Polar residues" evidence="1">
    <location>
        <begin position="312"/>
        <end position="321"/>
    </location>
</feature>
<dbReference type="Proteomes" id="UP001362999">
    <property type="component" value="Unassembled WGS sequence"/>
</dbReference>
<evidence type="ECO:0008006" key="6">
    <source>
        <dbReference type="Google" id="ProtNLM"/>
    </source>
</evidence>
<evidence type="ECO:0000313" key="5">
    <source>
        <dbReference type="Proteomes" id="UP001362999"/>
    </source>
</evidence>
<name>A0AAW0EIV1_9AGAR</name>
<feature type="transmembrane region" description="Helical" evidence="2">
    <location>
        <begin position="245"/>
        <end position="266"/>
    </location>
</feature>
<evidence type="ECO:0000256" key="1">
    <source>
        <dbReference type="SAM" id="MobiDB-lite"/>
    </source>
</evidence>
<feature type="signal peptide" evidence="3">
    <location>
        <begin position="1"/>
        <end position="23"/>
    </location>
</feature>
<feature type="region of interest" description="Disordered" evidence="1">
    <location>
        <begin position="220"/>
        <end position="239"/>
    </location>
</feature>
<feature type="region of interest" description="Disordered" evidence="1">
    <location>
        <begin position="190"/>
        <end position="211"/>
    </location>
</feature>
<accession>A0AAW0EIV1</accession>
<proteinExistence type="predicted"/>
<feature type="compositionally biased region" description="Low complexity" evidence="1">
    <location>
        <begin position="190"/>
        <end position="207"/>
    </location>
</feature>
<keyword evidence="2" id="KW-1133">Transmembrane helix</keyword>
<keyword evidence="2" id="KW-0472">Membrane</keyword>
<gene>
    <name evidence="4" type="ORF">R3P38DRAFT_3419407</name>
</gene>
<feature type="chain" id="PRO_5043418300" description="Transmembrane protein" evidence="3">
    <location>
        <begin position="24"/>
        <end position="374"/>
    </location>
</feature>
<keyword evidence="5" id="KW-1185">Reference proteome</keyword>
<organism evidence="4 5">
    <name type="scientific">Favolaschia claudopus</name>
    <dbReference type="NCBI Taxonomy" id="2862362"/>
    <lineage>
        <taxon>Eukaryota</taxon>
        <taxon>Fungi</taxon>
        <taxon>Dikarya</taxon>
        <taxon>Basidiomycota</taxon>
        <taxon>Agaricomycotina</taxon>
        <taxon>Agaricomycetes</taxon>
        <taxon>Agaricomycetidae</taxon>
        <taxon>Agaricales</taxon>
        <taxon>Marasmiineae</taxon>
        <taxon>Mycenaceae</taxon>
        <taxon>Favolaschia</taxon>
    </lineage>
</organism>
<feature type="compositionally biased region" description="Polar residues" evidence="1">
    <location>
        <begin position="330"/>
        <end position="345"/>
    </location>
</feature>
<protein>
    <recommendedName>
        <fullName evidence="6">Transmembrane protein</fullName>
    </recommendedName>
</protein>
<sequence>MFRLSFLIPFIFYVLSRVQTASAAHRNVTIDDTDTTHWTFVGSYHAVAPTSPCHHCRANPDPDLVYNRTWHDGELRSGSFQFQGPYFPLLPLEKSALTIRRSATGSVVYIVGIDFVNPANVTFILINSSRNGFHYYGGSGYVYNSLFFSATDLDSTVQHTVTWFMEKSSVGGSSALLDYAMVTIEDAGDSSEASSSSASAGPTSSDAVFSSTSIGLRSSGPHFSSGPAGATDVPSSPPKKLNSGAIAGAAVGALAVLVILGALLMFRRRRTRGHGLKELSTDSLVEPYRPADRPLSRHDIYGTAGSKLIGRSTPNSTSTVGDHQMKAPQATPSLNNSTSDASASQPVIDAMAMEERGRHLEDFVAASQPPRYHE</sequence>
<reference evidence="4 5" key="1">
    <citation type="journal article" date="2024" name="J Genomics">
        <title>Draft genome sequencing and assembly of Favolaschia claudopus CIRM-BRFM 2984 isolated from oak limbs.</title>
        <authorList>
            <person name="Navarro D."/>
            <person name="Drula E."/>
            <person name="Chaduli D."/>
            <person name="Cazenave R."/>
            <person name="Ahrendt S."/>
            <person name="Wang J."/>
            <person name="Lipzen A."/>
            <person name="Daum C."/>
            <person name="Barry K."/>
            <person name="Grigoriev I.V."/>
            <person name="Favel A."/>
            <person name="Rosso M.N."/>
            <person name="Martin F."/>
        </authorList>
    </citation>
    <scope>NUCLEOTIDE SEQUENCE [LARGE SCALE GENOMIC DNA]</scope>
    <source>
        <strain evidence="4 5">CIRM-BRFM 2984</strain>
    </source>
</reference>
<feature type="region of interest" description="Disordered" evidence="1">
    <location>
        <begin position="305"/>
        <end position="374"/>
    </location>
</feature>
<comment type="caution">
    <text evidence="4">The sequence shown here is derived from an EMBL/GenBank/DDBJ whole genome shotgun (WGS) entry which is preliminary data.</text>
</comment>
<keyword evidence="2" id="KW-0812">Transmembrane</keyword>
<dbReference type="AlphaFoldDB" id="A0AAW0EIV1"/>
<evidence type="ECO:0000256" key="3">
    <source>
        <dbReference type="SAM" id="SignalP"/>
    </source>
</evidence>
<dbReference type="EMBL" id="JAWWNJ010000001">
    <property type="protein sequence ID" value="KAK7064668.1"/>
    <property type="molecule type" value="Genomic_DNA"/>
</dbReference>